<evidence type="ECO:0008006" key="4">
    <source>
        <dbReference type="Google" id="ProtNLM"/>
    </source>
</evidence>
<evidence type="ECO:0000313" key="3">
    <source>
        <dbReference type="Proteomes" id="UP000566985"/>
    </source>
</evidence>
<dbReference type="AlphaFoldDB" id="A0A7Y6TTM1"/>
<dbReference type="GeneID" id="57346990"/>
<evidence type="ECO:0000256" key="1">
    <source>
        <dbReference type="SAM" id="MobiDB-lite"/>
    </source>
</evidence>
<dbReference type="Proteomes" id="UP000566985">
    <property type="component" value="Unassembled WGS sequence"/>
</dbReference>
<dbReference type="EMBL" id="JABWPM010000025">
    <property type="protein sequence ID" value="NUY98387.1"/>
    <property type="molecule type" value="Genomic_DNA"/>
</dbReference>
<sequence length="254" mass="27639">MSLISLMSIFATVETAADVEQEKDVLGGSFILDTDVYDATIKLAYAGESKRGSKSLTIHADINGKEVRHTFYVTNKQGQNFYVNKKTDKKEFLPGWNAANALCLLIADKELPAMVAEEKIVKLYDFDAKAEVPTKVQALTELHGGRVKLAIEKQLVDVNQETAPNSGVYVPSGKTREQNEIVKVFYAEDGRTTTEIRNNVEQAEFLQQWVARNKGKISDRTDKKAGTSAGAPGVGGGILGQAQKPANSLFGAKA</sequence>
<proteinExistence type="predicted"/>
<gene>
    <name evidence="2" type="ORF">HU668_18180</name>
</gene>
<reference evidence="2 3" key="1">
    <citation type="submission" date="2020-05" db="EMBL/GenBank/DDBJ databases">
        <title>Whole Genome Sequences of Enterobacteriales Associated with the International Space Station.</title>
        <authorList>
            <person name="Bharadwaj A."/>
            <person name="Daudu R."/>
            <person name="Singh N."/>
            <person name="Wood J."/>
            <person name="Debieu M."/>
            <person name="Mason C."/>
            <person name="Wang C."/>
            <person name="Venkateswaran K."/>
        </authorList>
    </citation>
    <scope>NUCLEOTIDE SEQUENCE [LARGE SCALE GENOMIC DNA]</scope>
    <source>
        <strain evidence="2 3">IF5SW-B1</strain>
    </source>
</reference>
<organism evidence="2 3">
    <name type="scientific">Pantoea brenneri</name>
    <dbReference type="NCBI Taxonomy" id="472694"/>
    <lineage>
        <taxon>Bacteria</taxon>
        <taxon>Pseudomonadati</taxon>
        <taxon>Pseudomonadota</taxon>
        <taxon>Gammaproteobacteria</taxon>
        <taxon>Enterobacterales</taxon>
        <taxon>Erwiniaceae</taxon>
        <taxon>Pantoea</taxon>
    </lineage>
</organism>
<feature type="compositionally biased region" description="Basic and acidic residues" evidence="1">
    <location>
        <begin position="216"/>
        <end position="225"/>
    </location>
</feature>
<name>A0A7Y6TTM1_9GAMM</name>
<evidence type="ECO:0000313" key="2">
    <source>
        <dbReference type="EMBL" id="NUY98387.1"/>
    </source>
</evidence>
<feature type="region of interest" description="Disordered" evidence="1">
    <location>
        <begin position="216"/>
        <end position="242"/>
    </location>
</feature>
<dbReference type="RefSeq" id="WP_084227904.1">
    <property type="nucleotide sequence ID" value="NZ_JABWPE010000025.1"/>
</dbReference>
<comment type="caution">
    <text evidence="2">The sequence shown here is derived from an EMBL/GenBank/DDBJ whole genome shotgun (WGS) entry which is preliminary data.</text>
</comment>
<accession>A0A7Y6TTM1</accession>
<protein>
    <recommendedName>
        <fullName evidence="4">Single-stranded DNA-binding protein</fullName>
    </recommendedName>
</protein>